<proteinExistence type="predicted"/>
<gene>
    <name evidence="7" type="ORF">SAMN04490243_2067</name>
</gene>
<keyword evidence="4 6" id="KW-1133">Transmembrane helix</keyword>
<dbReference type="PANTHER" id="PTHR30294">
    <property type="entry name" value="MEMBRANE COMPONENT OF ABC TRANSPORTER YHHJ-RELATED"/>
    <property type="match status" value="1"/>
</dbReference>
<dbReference type="GO" id="GO:0140359">
    <property type="term" value="F:ABC-type transporter activity"/>
    <property type="evidence" value="ECO:0007669"/>
    <property type="project" value="InterPro"/>
</dbReference>
<evidence type="ECO:0000256" key="2">
    <source>
        <dbReference type="ARBA" id="ARBA00022475"/>
    </source>
</evidence>
<keyword evidence="5 6" id="KW-0472">Membrane</keyword>
<dbReference type="PANTHER" id="PTHR30294:SF29">
    <property type="entry name" value="MULTIDRUG ABC TRANSPORTER PERMEASE YBHS-RELATED"/>
    <property type="match status" value="1"/>
</dbReference>
<feature type="transmembrane region" description="Helical" evidence="6">
    <location>
        <begin position="12"/>
        <end position="36"/>
    </location>
</feature>
<feature type="transmembrane region" description="Helical" evidence="6">
    <location>
        <begin position="56"/>
        <end position="74"/>
    </location>
</feature>
<accession>A0A1I6H1J2</accession>
<evidence type="ECO:0000256" key="5">
    <source>
        <dbReference type="ARBA" id="ARBA00023136"/>
    </source>
</evidence>
<evidence type="ECO:0000256" key="3">
    <source>
        <dbReference type="ARBA" id="ARBA00022692"/>
    </source>
</evidence>
<dbReference type="InterPro" id="IPR019860">
    <property type="entry name" value="Motility-assoc_ABC_perm_GldF"/>
</dbReference>
<evidence type="ECO:0000256" key="6">
    <source>
        <dbReference type="SAM" id="Phobius"/>
    </source>
</evidence>
<protein>
    <submittedName>
        <fullName evidence="7">Protein involved in gliding motility GldF</fullName>
    </submittedName>
</protein>
<evidence type="ECO:0000256" key="4">
    <source>
        <dbReference type="ARBA" id="ARBA00022989"/>
    </source>
</evidence>
<feature type="transmembrane region" description="Helical" evidence="6">
    <location>
        <begin position="134"/>
        <end position="153"/>
    </location>
</feature>
<evidence type="ECO:0000313" key="8">
    <source>
        <dbReference type="Proteomes" id="UP000199534"/>
    </source>
</evidence>
<reference evidence="7 8" key="1">
    <citation type="submission" date="2016-10" db="EMBL/GenBank/DDBJ databases">
        <authorList>
            <person name="de Groot N.N."/>
        </authorList>
    </citation>
    <scope>NUCLEOTIDE SEQUENCE [LARGE SCALE GENOMIC DNA]</scope>
    <source>
        <strain evidence="7 8">DSM 21019</strain>
    </source>
</reference>
<dbReference type="AlphaFoldDB" id="A0A1I6H1J2"/>
<dbReference type="Pfam" id="PF12679">
    <property type="entry name" value="ABC2_membrane_2"/>
    <property type="match status" value="1"/>
</dbReference>
<name>A0A1I6H1J2_9FLAO</name>
<dbReference type="RefSeq" id="WP_092982514.1">
    <property type="nucleotide sequence ID" value="NZ_FOYQ01000002.1"/>
</dbReference>
<keyword evidence="8" id="KW-1185">Reference proteome</keyword>
<dbReference type="NCBIfam" id="TIGR03518">
    <property type="entry name" value="ABC_perm_GldF"/>
    <property type="match status" value="1"/>
</dbReference>
<dbReference type="STRING" id="400055.SAMN04490243_2067"/>
<evidence type="ECO:0000313" key="7">
    <source>
        <dbReference type="EMBL" id="SFR48299.1"/>
    </source>
</evidence>
<sequence>MRAIFRKEIASFFGSPVGYLAMGTFLVLSGLFLWVFKGPFNIPDYGFADLSPFFLLAPWVLLLLIPAVSMRTLAEERRMGTLELLLSRPTSAARIVLGKFLGVLTLVLICLLPTLIYVLAIWQLGSTTGNLDMGLVLGSYLGLILLSGTYSAIGIFASSLTENQIAAFLFAIVLCFAMYYGFESLSTLFSDGASALDIAGIGLKAHYESISLGVLDSRDAVYFISLTLFFLLLALIQVKRLRK</sequence>
<comment type="subcellular location">
    <subcellularLocation>
        <location evidence="1">Cell membrane</location>
        <topology evidence="1">Multi-pass membrane protein</topology>
    </subcellularLocation>
</comment>
<dbReference type="InterPro" id="IPR051449">
    <property type="entry name" value="ABC-2_transporter_component"/>
</dbReference>
<dbReference type="EMBL" id="FOYQ01000002">
    <property type="protein sequence ID" value="SFR48299.1"/>
    <property type="molecule type" value="Genomic_DNA"/>
</dbReference>
<feature type="transmembrane region" description="Helical" evidence="6">
    <location>
        <begin position="95"/>
        <end position="122"/>
    </location>
</feature>
<dbReference type="Proteomes" id="UP000199534">
    <property type="component" value="Unassembled WGS sequence"/>
</dbReference>
<organism evidence="7 8">
    <name type="scientific">Robiginitalea myxolifaciens</name>
    <dbReference type="NCBI Taxonomy" id="400055"/>
    <lineage>
        <taxon>Bacteria</taxon>
        <taxon>Pseudomonadati</taxon>
        <taxon>Bacteroidota</taxon>
        <taxon>Flavobacteriia</taxon>
        <taxon>Flavobacteriales</taxon>
        <taxon>Flavobacteriaceae</taxon>
        <taxon>Robiginitalea</taxon>
    </lineage>
</organism>
<feature type="transmembrane region" description="Helical" evidence="6">
    <location>
        <begin position="165"/>
        <end position="182"/>
    </location>
</feature>
<keyword evidence="3 6" id="KW-0812">Transmembrane</keyword>
<dbReference type="OrthoDB" id="9794512at2"/>
<dbReference type="GO" id="GO:0005886">
    <property type="term" value="C:plasma membrane"/>
    <property type="evidence" value="ECO:0007669"/>
    <property type="project" value="UniProtKB-SubCell"/>
</dbReference>
<feature type="transmembrane region" description="Helical" evidence="6">
    <location>
        <begin position="220"/>
        <end position="238"/>
    </location>
</feature>
<evidence type="ECO:0000256" key="1">
    <source>
        <dbReference type="ARBA" id="ARBA00004651"/>
    </source>
</evidence>
<keyword evidence="2" id="KW-1003">Cell membrane</keyword>